<gene>
    <name evidence="2" type="ORF">NCTC12967_00475</name>
</gene>
<sequence>MASVGSRRKRAKLNWSGQSSGAGEELVRPEALQLTRKYLRETGNETARGLASSSDAELLQRLGAFGDDGLLTNAARLLFAGNGHSVIEYRFRGGHKELRPDGELSALEQLTLVLEAVRDNNPEVQMPDRVEERTVPALSELAAREAVVNGVVHRDWVATHATEVEQEHRFGALRVRSPGGFVRGFGEYNIFSRSPFPRNPELMKLLEPLGLVENRGAGVGRMVTELIGNGQPAPTFREVEDSSVEVLLGGRPPDPAWRFWITELGWPRELEDHRLLLLLRRVADHRWIDVRTAARITHTPELLAGPLLKRLRTIEVSGGPLLVPVTGVPPESPEVWTLSQPVREGMTELYDRLKLAMPGRDRQTVARSYVQSRGRLSTTELGSILGISAAGAIPLIQKLERTGVVQPAWAHRKGRGFHYVLKDPVSGGG</sequence>
<dbReference type="EMBL" id="LR134406">
    <property type="protein sequence ID" value="VEH69211.1"/>
    <property type="molecule type" value="Genomic_DNA"/>
</dbReference>
<name>A0A3S4XX61_9ACTN</name>
<dbReference type="Gene3D" id="6.10.10.130">
    <property type="match status" value="1"/>
</dbReference>
<proteinExistence type="predicted"/>
<dbReference type="Gene3D" id="3.30.565.60">
    <property type="match status" value="1"/>
</dbReference>
<dbReference type="InterPro" id="IPR038475">
    <property type="entry name" value="RecG_C_sf"/>
</dbReference>
<dbReference type="GeneID" id="64405971"/>
<organism evidence="2 3">
    <name type="scientific">Arachnia propionica</name>
    <dbReference type="NCBI Taxonomy" id="1750"/>
    <lineage>
        <taxon>Bacteria</taxon>
        <taxon>Bacillati</taxon>
        <taxon>Actinomycetota</taxon>
        <taxon>Actinomycetes</taxon>
        <taxon>Propionibacteriales</taxon>
        <taxon>Propionibacteriaceae</taxon>
        <taxon>Arachnia</taxon>
    </lineage>
</organism>
<evidence type="ECO:0000313" key="2">
    <source>
        <dbReference type="EMBL" id="VEH69211.1"/>
    </source>
</evidence>
<dbReference type="Proteomes" id="UP000273044">
    <property type="component" value="Chromosome"/>
</dbReference>
<feature type="compositionally biased region" description="Basic residues" evidence="1">
    <location>
        <begin position="1"/>
        <end position="12"/>
    </location>
</feature>
<dbReference type="PANTHER" id="PTHR30595">
    <property type="entry name" value="GLPR-RELATED TRANSCRIPTIONAL REPRESSOR"/>
    <property type="match status" value="1"/>
</dbReference>
<dbReference type="InterPro" id="IPR036390">
    <property type="entry name" value="WH_DNA-bd_sf"/>
</dbReference>
<dbReference type="SUPFAM" id="SSF46785">
    <property type="entry name" value="Winged helix' DNA-binding domain"/>
    <property type="match status" value="1"/>
</dbReference>
<protein>
    <submittedName>
        <fullName evidence="2">Uncharacterized protein</fullName>
    </submittedName>
</protein>
<dbReference type="RefSeq" id="WP_061788319.1">
    <property type="nucleotide sequence ID" value="NZ_LR134406.1"/>
</dbReference>
<dbReference type="AlphaFoldDB" id="A0A3S4XX61"/>
<keyword evidence="3" id="KW-1185">Reference proteome</keyword>
<evidence type="ECO:0000256" key="1">
    <source>
        <dbReference type="SAM" id="MobiDB-lite"/>
    </source>
</evidence>
<dbReference type="PANTHER" id="PTHR30595:SF6">
    <property type="entry name" value="SCHLAFEN ALBA-2 DOMAIN-CONTAINING PROTEIN"/>
    <property type="match status" value="1"/>
</dbReference>
<accession>A0A3S4XX61</accession>
<feature type="region of interest" description="Disordered" evidence="1">
    <location>
        <begin position="1"/>
        <end position="27"/>
    </location>
</feature>
<reference evidence="2 3" key="1">
    <citation type="submission" date="2018-12" db="EMBL/GenBank/DDBJ databases">
        <authorList>
            <consortium name="Pathogen Informatics"/>
        </authorList>
    </citation>
    <scope>NUCLEOTIDE SEQUENCE [LARGE SCALE GENOMIC DNA]</scope>
    <source>
        <strain evidence="2 3">NCTC12967</strain>
    </source>
</reference>
<evidence type="ECO:0000313" key="3">
    <source>
        <dbReference type="Proteomes" id="UP000273044"/>
    </source>
</evidence>
<dbReference type="Pfam" id="PF13749">
    <property type="entry name" value="HATPase_c_4"/>
    <property type="match status" value="1"/>
</dbReference>